<sequence>MVLDSVVASVVSLQAGGFEGSILASIVVFVVSLLIGGLGIYVGAKVIVDVEDYTYAIGTALIGGLLWGIIEFFVPLIGGILAFIAYLWIVNRRYPGGWIEAILITLVAWLAVVVVFIVLSLLIPGIEGIGAYGVPT</sequence>
<keyword evidence="1" id="KW-0812">Transmembrane</keyword>
<evidence type="ECO:0000313" key="3">
    <source>
        <dbReference type="Proteomes" id="UP001500420"/>
    </source>
</evidence>
<feature type="transmembrane region" description="Helical" evidence="1">
    <location>
        <begin position="56"/>
        <end position="89"/>
    </location>
</feature>
<evidence type="ECO:0008006" key="4">
    <source>
        <dbReference type="Google" id="ProtNLM"/>
    </source>
</evidence>
<name>A0AAV3TE20_9EURY</name>
<accession>A0AAV3TE20</accession>
<dbReference type="EMBL" id="BAAADV010000007">
    <property type="protein sequence ID" value="GAA0681049.1"/>
    <property type="molecule type" value="Genomic_DNA"/>
</dbReference>
<feature type="transmembrane region" description="Helical" evidence="1">
    <location>
        <begin position="20"/>
        <end position="44"/>
    </location>
</feature>
<protein>
    <recommendedName>
        <fullName evidence="4">Yip1 domain-containing protein</fullName>
    </recommendedName>
</protein>
<keyword evidence="1" id="KW-0472">Membrane</keyword>
<dbReference type="Proteomes" id="UP001500420">
    <property type="component" value="Unassembled WGS sequence"/>
</dbReference>
<keyword evidence="1" id="KW-1133">Transmembrane helix</keyword>
<evidence type="ECO:0000256" key="1">
    <source>
        <dbReference type="SAM" id="Phobius"/>
    </source>
</evidence>
<keyword evidence="3" id="KW-1185">Reference proteome</keyword>
<reference evidence="2 3" key="1">
    <citation type="journal article" date="2019" name="Int. J. Syst. Evol. Microbiol.">
        <title>The Global Catalogue of Microorganisms (GCM) 10K type strain sequencing project: providing services to taxonomists for standard genome sequencing and annotation.</title>
        <authorList>
            <consortium name="The Broad Institute Genomics Platform"/>
            <consortium name="The Broad Institute Genome Sequencing Center for Infectious Disease"/>
            <person name="Wu L."/>
            <person name="Ma J."/>
        </authorList>
    </citation>
    <scope>NUCLEOTIDE SEQUENCE [LARGE SCALE GENOMIC DNA]</scope>
    <source>
        <strain evidence="2 3">JCM 16328</strain>
    </source>
</reference>
<proteinExistence type="predicted"/>
<dbReference type="AlphaFoldDB" id="A0AAV3TE20"/>
<organism evidence="2 3">
    <name type="scientific">Natronoarchaeum mannanilyticum</name>
    <dbReference type="NCBI Taxonomy" id="926360"/>
    <lineage>
        <taxon>Archaea</taxon>
        <taxon>Methanobacteriati</taxon>
        <taxon>Methanobacteriota</taxon>
        <taxon>Stenosarchaea group</taxon>
        <taxon>Halobacteria</taxon>
        <taxon>Halobacteriales</taxon>
        <taxon>Natronoarchaeaceae</taxon>
    </lineage>
</organism>
<gene>
    <name evidence="2" type="ORF">GCM10009020_32540</name>
</gene>
<feature type="transmembrane region" description="Helical" evidence="1">
    <location>
        <begin position="101"/>
        <end position="123"/>
    </location>
</feature>
<comment type="caution">
    <text evidence="2">The sequence shown here is derived from an EMBL/GenBank/DDBJ whole genome shotgun (WGS) entry which is preliminary data.</text>
</comment>
<evidence type="ECO:0000313" key="2">
    <source>
        <dbReference type="EMBL" id="GAA0681049.1"/>
    </source>
</evidence>